<dbReference type="InterPro" id="IPR027417">
    <property type="entry name" value="P-loop_NTPase"/>
</dbReference>
<dbReference type="GO" id="GO:0003677">
    <property type="term" value="F:DNA binding"/>
    <property type="evidence" value="ECO:0007669"/>
    <property type="project" value="InterPro"/>
</dbReference>
<dbReference type="InterPro" id="IPR006935">
    <property type="entry name" value="Helicase/UvrB_N"/>
</dbReference>
<evidence type="ECO:0000313" key="3">
    <source>
        <dbReference type="Proteomes" id="UP000019109"/>
    </source>
</evidence>
<gene>
    <name evidence="2" type="ORF">JCM21531_2936</name>
</gene>
<comment type="caution">
    <text evidence="2">The sequence shown here is derived from an EMBL/GenBank/DDBJ whole genome shotgun (WGS) entry which is preliminary data.</text>
</comment>
<dbReference type="AlphaFoldDB" id="W4V8D3"/>
<dbReference type="GO" id="GO:0016787">
    <property type="term" value="F:hydrolase activity"/>
    <property type="evidence" value="ECO:0007669"/>
    <property type="project" value="InterPro"/>
</dbReference>
<organism evidence="2 3">
    <name type="scientific">Acetivibrio straminisolvens JCM 21531</name>
    <dbReference type="NCBI Taxonomy" id="1294263"/>
    <lineage>
        <taxon>Bacteria</taxon>
        <taxon>Bacillati</taxon>
        <taxon>Bacillota</taxon>
        <taxon>Clostridia</taxon>
        <taxon>Eubacteriales</taxon>
        <taxon>Oscillospiraceae</taxon>
        <taxon>Acetivibrio</taxon>
    </lineage>
</organism>
<dbReference type="EMBL" id="BAVR01000037">
    <property type="protein sequence ID" value="GAE89411.1"/>
    <property type="molecule type" value="Genomic_DNA"/>
</dbReference>
<sequence length="341" mass="39246">MRFRDMNIKLIYDTSQTSIIDELIVPLLNNSKTYYRGVGYFSSAWIKLVTKGLRGIVENGGKIHILTSPQLSHEYWDAIINGEKAKVDDVLYRSIKSTIDKDFDVVTKRESLNLFSWLIADDIINLKFVVCKNILGNYHDKIAIFEDFYGDRVCLHGSLNDSLQSTYNGESVSVFRSWISGQEDYLNEHYSNFMRLSNGENAFFKIYGVPEMLKEEFRKYQVGTRPYHLPKETKKKIKLPGYISNLNNYQEEAIGKLIDNDWKGIFEMATGTGKTITAIEAARSYYDANTKLALIIVVPFAHLITQWEKVLKDFGFWILDFGTLFAVIKVLRYGLTLRIGI</sequence>
<protein>
    <submittedName>
        <fullName evidence="2">DNA-repair protein</fullName>
    </submittedName>
</protein>
<dbReference type="Gene3D" id="3.40.50.300">
    <property type="entry name" value="P-loop containing nucleotide triphosphate hydrolases"/>
    <property type="match status" value="1"/>
</dbReference>
<reference evidence="2" key="1">
    <citation type="journal article" date="2014" name="Genome Announc.">
        <title>Draft Genome Sequence of Clostridium straminisolvens Strain JCM 21531T, Isolated from a Cellulose-Degrading Bacterial Community.</title>
        <authorList>
            <person name="Yuki M."/>
            <person name="Oshima K."/>
            <person name="Suda W."/>
            <person name="Sakamoto M."/>
            <person name="Kitamura K."/>
            <person name="Iida T."/>
            <person name="Hattori M."/>
            <person name="Ohkuma M."/>
        </authorList>
    </citation>
    <scope>NUCLEOTIDE SEQUENCE [LARGE SCALE GENOMIC DNA]</scope>
    <source>
        <strain evidence="2">JCM 21531</strain>
    </source>
</reference>
<evidence type="ECO:0000259" key="1">
    <source>
        <dbReference type="Pfam" id="PF04851"/>
    </source>
</evidence>
<dbReference type="SUPFAM" id="SSF52540">
    <property type="entry name" value="P-loop containing nucleoside triphosphate hydrolases"/>
    <property type="match status" value="1"/>
</dbReference>
<proteinExistence type="predicted"/>
<dbReference type="Pfam" id="PF04851">
    <property type="entry name" value="ResIII"/>
    <property type="match status" value="1"/>
</dbReference>
<dbReference type="STRING" id="1294263.JCM21531_2936"/>
<evidence type="ECO:0000313" key="2">
    <source>
        <dbReference type="EMBL" id="GAE89411.1"/>
    </source>
</evidence>
<dbReference type="GO" id="GO:0005524">
    <property type="term" value="F:ATP binding"/>
    <property type="evidence" value="ECO:0007669"/>
    <property type="project" value="InterPro"/>
</dbReference>
<dbReference type="RefSeq" id="WP_054847065.1">
    <property type="nucleotide sequence ID" value="NZ_BAVR01000037.1"/>
</dbReference>
<feature type="domain" description="Helicase/UvrB N-terminal" evidence="1">
    <location>
        <begin position="245"/>
        <end position="314"/>
    </location>
</feature>
<name>W4V8D3_9FIRM</name>
<dbReference type="OrthoDB" id="9802848at2"/>
<accession>W4V8D3</accession>
<keyword evidence="3" id="KW-1185">Reference proteome</keyword>
<dbReference type="Proteomes" id="UP000019109">
    <property type="component" value="Unassembled WGS sequence"/>
</dbReference>